<organism evidence="2 3">
    <name type="scientific">Sandaracinobacter neustonicus</name>
    <dbReference type="NCBI Taxonomy" id="1715348"/>
    <lineage>
        <taxon>Bacteria</taxon>
        <taxon>Pseudomonadati</taxon>
        <taxon>Pseudomonadota</taxon>
        <taxon>Alphaproteobacteria</taxon>
        <taxon>Sphingomonadales</taxon>
        <taxon>Sphingosinicellaceae</taxon>
        <taxon>Sandaracinobacter</taxon>
    </lineage>
</organism>
<dbReference type="GO" id="GO:0006826">
    <property type="term" value="P:iron ion transport"/>
    <property type="evidence" value="ECO:0007669"/>
    <property type="project" value="InterPro"/>
</dbReference>
<evidence type="ECO:0000313" key="3">
    <source>
        <dbReference type="Proteomes" id="UP000319897"/>
    </source>
</evidence>
<accession>A0A501XQ73</accession>
<feature type="domain" description="Haemin-degrading HemS/ChuX" evidence="1">
    <location>
        <begin position="56"/>
        <end position="184"/>
    </location>
</feature>
<dbReference type="AlphaFoldDB" id="A0A501XQ73"/>
<protein>
    <submittedName>
        <fullName evidence="2">Hemin-degrading factor</fullName>
    </submittedName>
</protein>
<dbReference type="InterPro" id="IPR053733">
    <property type="entry name" value="Heme_Transport_Util_sf"/>
</dbReference>
<proteinExistence type="predicted"/>
<dbReference type="Pfam" id="PF05171">
    <property type="entry name" value="HemS"/>
    <property type="match status" value="2"/>
</dbReference>
<dbReference type="CDD" id="cd16830">
    <property type="entry name" value="HemS-like_N"/>
    <property type="match status" value="1"/>
</dbReference>
<keyword evidence="3" id="KW-1185">Reference proteome</keyword>
<dbReference type="EMBL" id="VFSU01000017">
    <property type="protein sequence ID" value="TPE62690.1"/>
    <property type="molecule type" value="Genomic_DNA"/>
</dbReference>
<dbReference type="SUPFAM" id="SSF144064">
    <property type="entry name" value="Heme iron utilization protein-like"/>
    <property type="match status" value="1"/>
</dbReference>
<dbReference type="OrthoDB" id="316630at2"/>
<comment type="caution">
    <text evidence="2">The sequence shown here is derived from an EMBL/GenBank/DDBJ whole genome shotgun (WGS) entry which is preliminary data.</text>
</comment>
<dbReference type="Gene3D" id="3.40.1570.10">
    <property type="entry name" value="HemS/ChuS/ChuX like domains"/>
    <property type="match status" value="2"/>
</dbReference>
<sequence>MTRKCNAVTILILQVTRIQIYSTDMTNLAPAASGTPADAPRPAPKRPIDQAAALGVSEGVWLTAHQSDARVIRLALPAAAIIEALPPLGTVMALTRNHACVHEKDGAYANIEINGGMGLVLNHEIDLRLFMGQWAHAFAVETPLDDGAIRHSLQFFDKAGVAIHKIFARPQTDMAAWRDLVSRFAVEGPLQPILAEPIAPPAADRPDAEIDVEALRDGWWKLADVHDFFALLRKQGVGRRQAMRLAGGPFSRAIPTDSLQAILEQAVARDVPIMCFVGNNGCIQIHSGPIRRVVPMGPWLNILDPGFNLHLRADLIAEAYAVWKPQTDSAVHSIELFDKDGLLIAQFFGERKPGQPELEGWKQIVEEVPAA</sequence>
<dbReference type="InterPro" id="IPR007845">
    <property type="entry name" value="HemS/ChuX_dom"/>
</dbReference>
<dbReference type="CDD" id="cd16831">
    <property type="entry name" value="HemS-like_C"/>
    <property type="match status" value="1"/>
</dbReference>
<gene>
    <name evidence="2" type="ORF">FJQ54_05765</name>
</gene>
<reference evidence="2 3" key="1">
    <citation type="submission" date="2019-06" db="EMBL/GenBank/DDBJ databases">
        <authorList>
            <person name="Lee I."/>
            <person name="Jang G.I."/>
            <person name="Hwang C.Y."/>
        </authorList>
    </citation>
    <scope>NUCLEOTIDE SEQUENCE [LARGE SCALE GENOMIC DNA]</scope>
    <source>
        <strain evidence="2 3">PAMC 28131</strain>
    </source>
</reference>
<evidence type="ECO:0000259" key="1">
    <source>
        <dbReference type="Pfam" id="PF05171"/>
    </source>
</evidence>
<evidence type="ECO:0000313" key="2">
    <source>
        <dbReference type="EMBL" id="TPE62690.1"/>
    </source>
</evidence>
<feature type="domain" description="Haemin-degrading HemS/ChuX" evidence="1">
    <location>
        <begin position="236"/>
        <end position="367"/>
    </location>
</feature>
<name>A0A501XQ73_9SPHN</name>
<dbReference type="Proteomes" id="UP000319897">
    <property type="component" value="Unassembled WGS sequence"/>
</dbReference>